<dbReference type="Proteomes" id="UP000070328">
    <property type="component" value="Unassembled WGS sequence"/>
</dbReference>
<dbReference type="OrthoDB" id="8300214at2759"/>
<dbReference type="AlphaFoldDB" id="A0A135SLW6"/>
<dbReference type="CDD" id="cd02440">
    <property type="entry name" value="AdoMet_MTases"/>
    <property type="match status" value="1"/>
</dbReference>
<dbReference type="GO" id="GO:0008610">
    <property type="term" value="P:lipid biosynthetic process"/>
    <property type="evidence" value="ECO:0007669"/>
    <property type="project" value="InterPro"/>
</dbReference>
<keyword evidence="7" id="KW-1185">Reference proteome</keyword>
<dbReference type="InterPro" id="IPR003333">
    <property type="entry name" value="CMAS"/>
</dbReference>
<protein>
    <submittedName>
        <fullName evidence="6">Cyclopropane-fatty-acyl-phospholipid synthase</fullName>
    </submittedName>
</protein>
<organism evidence="6 7">
    <name type="scientific">Colletotrichum simmondsii</name>
    <dbReference type="NCBI Taxonomy" id="703756"/>
    <lineage>
        <taxon>Eukaryota</taxon>
        <taxon>Fungi</taxon>
        <taxon>Dikarya</taxon>
        <taxon>Ascomycota</taxon>
        <taxon>Pezizomycotina</taxon>
        <taxon>Sordariomycetes</taxon>
        <taxon>Hypocreomycetidae</taxon>
        <taxon>Glomerellales</taxon>
        <taxon>Glomerellaceae</taxon>
        <taxon>Colletotrichum</taxon>
        <taxon>Colletotrichum acutatum species complex</taxon>
    </lineage>
</organism>
<evidence type="ECO:0000313" key="6">
    <source>
        <dbReference type="EMBL" id="KXH36875.1"/>
    </source>
</evidence>
<evidence type="ECO:0000256" key="2">
    <source>
        <dbReference type="ARBA" id="ARBA00022603"/>
    </source>
</evidence>
<keyword evidence="5" id="KW-0443">Lipid metabolism</keyword>
<dbReference type="SUPFAM" id="SSF53335">
    <property type="entry name" value="S-adenosyl-L-methionine-dependent methyltransferases"/>
    <property type="match status" value="1"/>
</dbReference>
<evidence type="ECO:0000256" key="4">
    <source>
        <dbReference type="ARBA" id="ARBA00022691"/>
    </source>
</evidence>
<evidence type="ECO:0000256" key="5">
    <source>
        <dbReference type="ARBA" id="ARBA00023098"/>
    </source>
</evidence>
<reference evidence="6 7" key="1">
    <citation type="submission" date="2014-02" db="EMBL/GenBank/DDBJ databases">
        <title>The genome sequence of Colletotrichum simmondsii CBS122122.</title>
        <authorList>
            <person name="Baroncelli R."/>
            <person name="Thon M.R."/>
        </authorList>
    </citation>
    <scope>NUCLEOTIDE SEQUENCE [LARGE SCALE GENOMIC DNA]</scope>
    <source>
        <strain evidence="6 7">CBS122122</strain>
    </source>
</reference>
<keyword evidence="2" id="KW-0489">Methyltransferase</keyword>
<accession>A0A135SLW6</accession>
<sequence>MPKLPSLVPAAVAKPLYRGTELVRGAVGSLTWGPALSVAKPAILSVFSKIERGTLLLVDEPAELRRVFGQKLGAKYNENLTNGDHVPRRADAVPRVELVVKSDAFWMRLFLFADMGFAESYMLGEIECKDLTAFFQLFIVNREEMGNGTTWISSLSTAVSSLARTTNTLSNALLNISAHYDISNDMFAAFLSPDMTYSCPIWKPQNSADDPDEPEETLEQAQMTKLHRFIDGARIKPSDHVLEIGTGWGSFAIEAVKKTGCRVTSLTLSKEQKALAEERIEAAGFSDRIDVRLTDYRELETPGRPFDKIVSIEMLEAVGQEFLATYFAQMDRLLKKDGGIAVFQCITMPEGRHEAYSKGEDFINHYIFPGGYLPSITQLLNHISKESKGTLIVEKVENIGGHYSKTLRLWKEEFLRNFDSKIRPALKREHDDMTEEEIDVFRRKWEYYFTYCEAGFRTKTLGDAIITVGREGALELMEGIPL</sequence>
<proteinExistence type="inferred from homology"/>
<comment type="similarity">
    <text evidence="1">Belongs to the CFA/CMAS family.</text>
</comment>
<dbReference type="Gene3D" id="3.40.50.150">
    <property type="entry name" value="Vaccinia Virus protein VP39"/>
    <property type="match status" value="1"/>
</dbReference>
<keyword evidence="4" id="KW-0949">S-adenosyl-L-methionine</keyword>
<dbReference type="InterPro" id="IPR050723">
    <property type="entry name" value="CFA/CMAS"/>
</dbReference>
<evidence type="ECO:0000313" key="7">
    <source>
        <dbReference type="Proteomes" id="UP000070328"/>
    </source>
</evidence>
<evidence type="ECO:0000256" key="1">
    <source>
        <dbReference type="ARBA" id="ARBA00010815"/>
    </source>
</evidence>
<dbReference type="Pfam" id="PF02353">
    <property type="entry name" value="CMAS"/>
    <property type="match status" value="1"/>
</dbReference>
<comment type="caution">
    <text evidence="6">The sequence shown here is derived from an EMBL/GenBank/DDBJ whole genome shotgun (WGS) entry which is preliminary data.</text>
</comment>
<dbReference type="PIRSF" id="PIRSF003085">
    <property type="entry name" value="CMAS"/>
    <property type="match status" value="1"/>
</dbReference>
<keyword evidence="3" id="KW-0808">Transferase</keyword>
<dbReference type="PANTHER" id="PTHR43667:SF2">
    <property type="entry name" value="FATTY ACID C-METHYL TRANSFERASE"/>
    <property type="match status" value="1"/>
</dbReference>
<name>A0A135SLW6_9PEZI</name>
<gene>
    <name evidence="6" type="ORF">CSIM01_10713</name>
</gene>
<dbReference type="EMBL" id="JFBX01000514">
    <property type="protein sequence ID" value="KXH36875.1"/>
    <property type="molecule type" value="Genomic_DNA"/>
</dbReference>
<evidence type="ECO:0000256" key="3">
    <source>
        <dbReference type="ARBA" id="ARBA00022679"/>
    </source>
</evidence>
<dbReference type="PANTHER" id="PTHR43667">
    <property type="entry name" value="CYCLOPROPANE-FATTY-ACYL-PHOSPHOLIPID SYNTHASE"/>
    <property type="match status" value="1"/>
</dbReference>
<dbReference type="GO" id="GO:0008168">
    <property type="term" value="F:methyltransferase activity"/>
    <property type="evidence" value="ECO:0007669"/>
    <property type="project" value="UniProtKB-KW"/>
</dbReference>
<dbReference type="GO" id="GO:0032259">
    <property type="term" value="P:methylation"/>
    <property type="evidence" value="ECO:0007669"/>
    <property type="project" value="UniProtKB-KW"/>
</dbReference>
<dbReference type="InterPro" id="IPR029063">
    <property type="entry name" value="SAM-dependent_MTases_sf"/>
</dbReference>